<dbReference type="InterPro" id="IPR023346">
    <property type="entry name" value="Lysozyme-like_dom_sf"/>
</dbReference>
<dbReference type="STRING" id="1232681.ADIS_0334"/>
<comment type="similarity">
    <text evidence="1">Belongs to the transglycosylase Slt family.</text>
</comment>
<gene>
    <name evidence="4" type="ORF">ADIS_0334</name>
</gene>
<keyword evidence="4" id="KW-0378">Hydrolase</keyword>
<dbReference type="AlphaFoldDB" id="R7ZYF1"/>
<dbReference type="GO" id="GO:0016798">
    <property type="term" value="F:hydrolase activity, acting on glycosyl bonds"/>
    <property type="evidence" value="ECO:0007669"/>
    <property type="project" value="UniProtKB-KW"/>
</dbReference>
<comment type="caution">
    <text evidence="4">The sequence shown here is derived from an EMBL/GenBank/DDBJ whole genome shotgun (WGS) entry which is preliminary data.</text>
</comment>
<evidence type="ECO:0000256" key="1">
    <source>
        <dbReference type="ARBA" id="ARBA00007734"/>
    </source>
</evidence>
<accession>R7ZYF1</accession>
<dbReference type="PANTHER" id="PTHR37423:SF2">
    <property type="entry name" value="MEMBRANE-BOUND LYTIC MUREIN TRANSGLYCOSYLASE C"/>
    <property type="match status" value="1"/>
</dbReference>
<dbReference type="EC" id="3.2.1.-" evidence="4"/>
<dbReference type="CDD" id="cd16894">
    <property type="entry name" value="MltD-like"/>
    <property type="match status" value="1"/>
</dbReference>
<dbReference type="PANTHER" id="PTHR37423">
    <property type="entry name" value="SOLUBLE LYTIC MUREIN TRANSGLYCOSYLASE-RELATED"/>
    <property type="match status" value="1"/>
</dbReference>
<protein>
    <submittedName>
        <fullName evidence="4">Membrane-bound lytic murein transglycosylase D</fullName>
        <ecNumber evidence="4">3.2.1.-</ecNumber>
    </submittedName>
</protein>
<dbReference type="InterPro" id="IPR008258">
    <property type="entry name" value="Transglycosylase_SLT_dom_1"/>
</dbReference>
<feature type="domain" description="Transglycosylase SLT" evidence="3">
    <location>
        <begin position="119"/>
        <end position="213"/>
    </location>
</feature>
<reference evidence="4 5" key="1">
    <citation type="submission" date="2013-02" db="EMBL/GenBank/DDBJ databases">
        <title>A novel strain isolated from Lonar lake, Maharashtra, India.</title>
        <authorList>
            <person name="Singh A."/>
        </authorList>
    </citation>
    <scope>NUCLEOTIDE SEQUENCE [LARGE SCALE GENOMIC DNA]</scope>
    <source>
        <strain evidence="4 5">AK24</strain>
    </source>
</reference>
<dbReference type="EMBL" id="AQHR01000015">
    <property type="protein sequence ID" value="EON79105.1"/>
    <property type="molecule type" value="Genomic_DNA"/>
</dbReference>
<keyword evidence="5" id="KW-1185">Reference proteome</keyword>
<evidence type="ECO:0000313" key="5">
    <source>
        <dbReference type="Proteomes" id="UP000013909"/>
    </source>
</evidence>
<keyword evidence="2" id="KW-0472">Membrane</keyword>
<evidence type="ECO:0000313" key="4">
    <source>
        <dbReference type="EMBL" id="EON79105.1"/>
    </source>
</evidence>
<dbReference type="Proteomes" id="UP000013909">
    <property type="component" value="Unassembled WGS sequence"/>
</dbReference>
<dbReference type="SUPFAM" id="SSF53955">
    <property type="entry name" value="Lysozyme-like"/>
    <property type="match status" value="1"/>
</dbReference>
<evidence type="ECO:0000256" key="2">
    <source>
        <dbReference type="SAM" id="Phobius"/>
    </source>
</evidence>
<dbReference type="Pfam" id="PF01464">
    <property type="entry name" value="SLT"/>
    <property type="match status" value="1"/>
</dbReference>
<dbReference type="OrthoDB" id="9815002at2"/>
<evidence type="ECO:0000259" key="3">
    <source>
        <dbReference type="Pfam" id="PF01464"/>
    </source>
</evidence>
<feature type="transmembrane region" description="Helical" evidence="2">
    <location>
        <begin position="7"/>
        <end position="25"/>
    </location>
</feature>
<dbReference type="RefSeq" id="WP_010852486.1">
    <property type="nucleotide sequence ID" value="NZ_AQHR01000015.1"/>
</dbReference>
<proteinExistence type="inferred from homology"/>
<keyword evidence="4" id="KW-0326">Glycosidase</keyword>
<sequence length="313" mass="35887">MQNRQLVILYALVGILFLGLAFLWTRVSEFAALPLPETKEVAYLGPSQKPPEPRVRIFQLPERMDFAGEAVPLHQPDVYERLERELYVNAYWESNTVLMMKRAGRFFPVIERILADNGIPDDFKYVALIESGLMNVVSPAGARGFWQFMPSTAKEFGLEVNNDVDERYHWEKATVAACKYLRSAYGRFGSWTNVAASYNMGMAGVTRRINEQQVPNYYDLHLNDETSRYIFRVLAIKELFAHPSRYGFELQAPDLYQLPPYREVLVTSSIANLATWAIQHGSNYKLLKLHNPWLRSDKLGIRAGGSYKILLPL</sequence>
<keyword evidence="2" id="KW-1133">Transmembrane helix</keyword>
<name>R7ZYF1_9BACT</name>
<organism evidence="4 5">
    <name type="scientific">Lunatimonas lonarensis</name>
    <dbReference type="NCBI Taxonomy" id="1232681"/>
    <lineage>
        <taxon>Bacteria</taxon>
        <taxon>Pseudomonadati</taxon>
        <taxon>Bacteroidota</taxon>
        <taxon>Cytophagia</taxon>
        <taxon>Cytophagales</taxon>
        <taxon>Cyclobacteriaceae</taxon>
    </lineage>
</organism>
<dbReference type="Gene3D" id="1.10.530.10">
    <property type="match status" value="1"/>
</dbReference>
<dbReference type="PATRIC" id="fig|1288963.3.peg.335"/>
<keyword evidence="2" id="KW-0812">Transmembrane</keyword>